<dbReference type="SUPFAM" id="SSF56112">
    <property type="entry name" value="Protein kinase-like (PK-like)"/>
    <property type="match status" value="1"/>
</dbReference>
<accession>A0A034WGQ0</accession>
<dbReference type="PANTHER" id="PTHR11012:SF57">
    <property type="entry name" value="LD10016P"/>
    <property type="match status" value="1"/>
</dbReference>
<dbReference type="Pfam" id="PF02958">
    <property type="entry name" value="EcKL"/>
    <property type="match status" value="1"/>
</dbReference>
<dbReference type="SMART" id="SM00587">
    <property type="entry name" value="CHK"/>
    <property type="match status" value="1"/>
</dbReference>
<dbReference type="Gene3D" id="3.90.1200.10">
    <property type="match status" value="1"/>
</dbReference>
<organism evidence="2">
    <name type="scientific">Bactrocera dorsalis</name>
    <name type="common">Oriental fruit fly</name>
    <name type="synonym">Dacus dorsalis</name>
    <dbReference type="NCBI Taxonomy" id="27457"/>
    <lineage>
        <taxon>Eukaryota</taxon>
        <taxon>Metazoa</taxon>
        <taxon>Ecdysozoa</taxon>
        <taxon>Arthropoda</taxon>
        <taxon>Hexapoda</taxon>
        <taxon>Insecta</taxon>
        <taxon>Pterygota</taxon>
        <taxon>Neoptera</taxon>
        <taxon>Endopterygota</taxon>
        <taxon>Diptera</taxon>
        <taxon>Brachycera</taxon>
        <taxon>Muscomorpha</taxon>
        <taxon>Tephritoidea</taxon>
        <taxon>Tephritidae</taxon>
        <taxon>Bactrocera</taxon>
        <taxon>Bactrocera</taxon>
    </lineage>
</organism>
<name>A0A034WGQ0_BACDO</name>
<dbReference type="InterPro" id="IPR004119">
    <property type="entry name" value="EcKL"/>
</dbReference>
<evidence type="ECO:0000313" key="2">
    <source>
        <dbReference type="EMBL" id="JAC53874.1"/>
    </source>
</evidence>
<dbReference type="OrthoDB" id="5396515at2759"/>
<dbReference type="KEGG" id="bdr:105224920"/>
<feature type="domain" description="CHK kinase-like" evidence="1">
    <location>
        <begin position="132"/>
        <end position="329"/>
    </location>
</feature>
<sequence>MSLSEISSKFTEKTLDEIIQKAGGTKHTSYKFGEGFKKGDSYLSRVYRLAVYGVNETDGSTVEVHLICKGMPDNVARRKVFHSADFFRNEINFYTKVVPAWEDFQARHKPANPFTEYPKCFASHCDGQNDFIALENVSFRGYNAPNRQDYISLEDAILTMRTLGRFHGISLAFRALEPEKFEAAAKGLEETYYNEAKRSWYIGFLGLACNVAKDAVEKTYSGTEYETIAKKFLQPTPLYDDLIKLVSSDSPLAAIGHGDCWTPNFLTRYSKDKHPEAIIIIDFQLARRASIAVDISFFIYSCTSEALRESHYEQLLKEYHQSACALIADLGADPTTVFSWEAFQEELRRFARFGCGMGIESLPMSLIEDDEVADLDDMKEDAVLTDVWDIKPFKEQNKRERIAQIFKHAIDQGYITN</sequence>
<dbReference type="GeneID" id="105224920"/>
<dbReference type="InterPro" id="IPR015897">
    <property type="entry name" value="CHK_kinase-like"/>
</dbReference>
<dbReference type="EMBL" id="GAKP01005078">
    <property type="protein sequence ID" value="JAC53874.1"/>
    <property type="molecule type" value="Transcribed_RNA"/>
</dbReference>
<dbReference type="RefSeq" id="XP_011201476.2">
    <property type="nucleotide sequence ID" value="XM_011203174.3"/>
</dbReference>
<dbReference type="RefSeq" id="XP_019845319.2">
    <property type="nucleotide sequence ID" value="XM_019989760.3"/>
</dbReference>
<dbReference type="InterPro" id="IPR011009">
    <property type="entry name" value="Kinase-like_dom_sf"/>
</dbReference>
<evidence type="ECO:0000259" key="1">
    <source>
        <dbReference type="SMART" id="SM00587"/>
    </source>
</evidence>
<dbReference type="PANTHER" id="PTHR11012">
    <property type="entry name" value="PROTEIN KINASE-LIKE DOMAIN-CONTAINING"/>
    <property type="match status" value="1"/>
</dbReference>
<dbReference type="RefSeq" id="XP_011201475.2">
    <property type="nucleotide sequence ID" value="XM_011203173.4"/>
</dbReference>
<reference evidence="2" key="1">
    <citation type="journal article" date="2014" name="BMC Genomics">
        <title>Characterizing the developmental transcriptome of the oriental fruit fly, Bactrocera dorsalis (Diptera: Tephritidae) through comparative genomic analysis with Drosophila melanogaster utilizing modENCODE datasets.</title>
        <authorList>
            <person name="Geib S.M."/>
            <person name="Calla B."/>
            <person name="Hall B."/>
            <person name="Hou S."/>
            <person name="Manoukis N.C."/>
        </authorList>
    </citation>
    <scope>NUCLEOTIDE SEQUENCE</scope>
    <source>
        <strain evidence="2">Punador</strain>
    </source>
</reference>
<dbReference type="AlphaFoldDB" id="A0A034WGQ0"/>
<proteinExistence type="predicted"/>
<protein>
    <recommendedName>
        <fullName evidence="1">CHK kinase-like domain-containing protein</fullName>
    </recommendedName>
</protein>